<evidence type="ECO:0000313" key="3">
    <source>
        <dbReference type="Proteomes" id="UP001236723"/>
    </source>
</evidence>
<keyword evidence="3" id="KW-1185">Reference proteome</keyword>
<sequence length="187" mass="21327">MMQEVKEDRSITHKLTGEKITFLETSRETGGDYEYIEVDLPPAGEGPPLHFHKNFDEQFEVLDGQLKVTKGKEDHILQQGDKMTVVKETHHTFSNASDKNAVTFRVKITPAHQFEESMRILYGLIEDGETDDKGVPKNKTYAAIALDMQDSCVVKMPFFLKFFISQLAKKGKKKGIDQELIEKYAKD</sequence>
<dbReference type="EMBL" id="JAUSUP010000001">
    <property type="protein sequence ID" value="MDQ0350310.1"/>
    <property type="molecule type" value="Genomic_DNA"/>
</dbReference>
<dbReference type="Gene3D" id="2.60.120.10">
    <property type="entry name" value="Jelly Rolls"/>
    <property type="match status" value="1"/>
</dbReference>
<organism evidence="2 3">
    <name type="scientific">Alkalibacillus filiformis</name>
    <dbReference type="NCBI Taxonomy" id="200990"/>
    <lineage>
        <taxon>Bacteria</taxon>
        <taxon>Bacillati</taxon>
        <taxon>Bacillota</taxon>
        <taxon>Bacilli</taxon>
        <taxon>Bacillales</taxon>
        <taxon>Bacillaceae</taxon>
        <taxon>Alkalibacillus</taxon>
    </lineage>
</organism>
<dbReference type="SUPFAM" id="SSF51182">
    <property type="entry name" value="RmlC-like cupins"/>
    <property type="match status" value="1"/>
</dbReference>
<dbReference type="Proteomes" id="UP001236723">
    <property type="component" value="Unassembled WGS sequence"/>
</dbReference>
<gene>
    <name evidence="2" type="ORF">J2R98_000113</name>
</gene>
<comment type="caution">
    <text evidence="2">The sequence shown here is derived from an EMBL/GenBank/DDBJ whole genome shotgun (WGS) entry which is preliminary data.</text>
</comment>
<dbReference type="Pfam" id="PF07883">
    <property type="entry name" value="Cupin_2"/>
    <property type="match status" value="1"/>
</dbReference>
<dbReference type="InterPro" id="IPR053146">
    <property type="entry name" value="QDO-like"/>
</dbReference>
<dbReference type="InterPro" id="IPR013096">
    <property type="entry name" value="Cupin_2"/>
</dbReference>
<accession>A0ABU0DPE2</accession>
<reference evidence="2 3" key="1">
    <citation type="submission" date="2023-07" db="EMBL/GenBank/DDBJ databases">
        <title>Genomic Encyclopedia of Type Strains, Phase IV (KMG-IV): sequencing the most valuable type-strain genomes for metagenomic binning, comparative biology and taxonomic classification.</title>
        <authorList>
            <person name="Goeker M."/>
        </authorList>
    </citation>
    <scope>NUCLEOTIDE SEQUENCE [LARGE SCALE GENOMIC DNA]</scope>
    <source>
        <strain evidence="2 3">DSM 15448</strain>
    </source>
</reference>
<proteinExistence type="predicted"/>
<protein>
    <submittedName>
        <fullName evidence="2">Quercetin dioxygenase-like cupin family protein</fullName>
    </submittedName>
</protein>
<dbReference type="InterPro" id="IPR014710">
    <property type="entry name" value="RmlC-like_jellyroll"/>
</dbReference>
<evidence type="ECO:0000259" key="1">
    <source>
        <dbReference type="Pfam" id="PF07883"/>
    </source>
</evidence>
<dbReference type="PANTHER" id="PTHR36440">
    <property type="entry name" value="PUTATIVE (AFU_ORTHOLOGUE AFUA_8G07350)-RELATED"/>
    <property type="match status" value="1"/>
</dbReference>
<feature type="domain" description="Cupin type-2" evidence="1">
    <location>
        <begin position="38"/>
        <end position="103"/>
    </location>
</feature>
<dbReference type="InterPro" id="IPR011051">
    <property type="entry name" value="RmlC_Cupin_sf"/>
</dbReference>
<evidence type="ECO:0000313" key="2">
    <source>
        <dbReference type="EMBL" id="MDQ0350310.1"/>
    </source>
</evidence>
<dbReference type="PANTHER" id="PTHR36440:SF1">
    <property type="entry name" value="PUTATIVE (AFU_ORTHOLOGUE AFUA_8G07350)-RELATED"/>
    <property type="match status" value="1"/>
</dbReference>
<name>A0ABU0DPE2_9BACI</name>